<accession>A0A444RXF8</accession>
<evidence type="ECO:0000256" key="1">
    <source>
        <dbReference type="ARBA" id="ARBA00004123"/>
    </source>
</evidence>
<evidence type="ECO:0000313" key="5">
    <source>
        <dbReference type="Proteomes" id="UP000288725"/>
    </source>
</evidence>
<dbReference type="InterPro" id="IPR021858">
    <property type="entry name" value="Fun_TF"/>
</dbReference>
<reference evidence="4 5" key="1">
    <citation type="submission" date="2018-12" db="EMBL/GenBank/DDBJ databases">
        <title>Genome of Verticillium dahliae isolate Getta Getta.</title>
        <authorList>
            <person name="Gardiner D.M."/>
        </authorList>
    </citation>
    <scope>NUCLEOTIDE SEQUENCE [LARGE SCALE GENOMIC DNA]</scope>
    <source>
        <strain evidence="4 5">Getta Getta</strain>
    </source>
</reference>
<proteinExistence type="predicted"/>
<organism evidence="4 5">
    <name type="scientific">Verticillium dahliae</name>
    <name type="common">Verticillium wilt</name>
    <dbReference type="NCBI Taxonomy" id="27337"/>
    <lineage>
        <taxon>Eukaryota</taxon>
        <taxon>Fungi</taxon>
        <taxon>Dikarya</taxon>
        <taxon>Ascomycota</taxon>
        <taxon>Pezizomycotina</taxon>
        <taxon>Sordariomycetes</taxon>
        <taxon>Hypocreomycetidae</taxon>
        <taxon>Glomerellales</taxon>
        <taxon>Plectosphaerellaceae</taxon>
        <taxon>Verticillium</taxon>
    </lineage>
</organism>
<comment type="caution">
    <text evidence="4">The sequence shown here is derived from an EMBL/GenBank/DDBJ whole genome shotgun (WGS) entry which is preliminary data.</text>
</comment>
<evidence type="ECO:0000256" key="2">
    <source>
        <dbReference type="ARBA" id="ARBA00023242"/>
    </source>
</evidence>
<protein>
    <submittedName>
        <fullName evidence="4">Uncharacterized protein</fullName>
    </submittedName>
</protein>
<dbReference type="PANTHER" id="PTHR37534:SF46">
    <property type="entry name" value="ZN(II)2CYS6 TRANSCRIPTION FACTOR (EUROFUNG)"/>
    <property type="match status" value="1"/>
</dbReference>
<dbReference type="AlphaFoldDB" id="A0A444RXF8"/>
<keyword evidence="2" id="KW-0539">Nucleus</keyword>
<evidence type="ECO:0000313" key="4">
    <source>
        <dbReference type="EMBL" id="RXG45789.1"/>
    </source>
</evidence>
<dbReference type="Proteomes" id="UP000288725">
    <property type="component" value="Unassembled WGS sequence"/>
</dbReference>
<feature type="region of interest" description="Disordered" evidence="3">
    <location>
        <begin position="131"/>
        <end position="150"/>
    </location>
</feature>
<gene>
    <name evidence="4" type="ORF">VDGE_01567</name>
</gene>
<name>A0A444RXF8_VERDA</name>
<dbReference type="GO" id="GO:0005634">
    <property type="term" value="C:nucleus"/>
    <property type="evidence" value="ECO:0007669"/>
    <property type="project" value="UniProtKB-SubCell"/>
</dbReference>
<dbReference type="Pfam" id="PF11951">
    <property type="entry name" value="Fungal_trans_2"/>
    <property type="match status" value="1"/>
</dbReference>
<feature type="compositionally biased region" description="Polar residues" evidence="3">
    <location>
        <begin position="134"/>
        <end position="149"/>
    </location>
</feature>
<evidence type="ECO:0000256" key="3">
    <source>
        <dbReference type="SAM" id="MobiDB-lite"/>
    </source>
</evidence>
<sequence length="649" mass="72088">MDLTSQIAGSVPHPAFSGASLPEPLSLVSHVPFGHFAHRPASHPWIATNGSSIQFGDPARKAVLPAALEGVVAFESSLPSKDTRRAARDLLNPFQDNAVERIPALSRPRTLENGEVNGYIKCRFHGMRLRSPPRTLSTRTSNGARQASQGRLSLHRRGLGLACQPRLPTVAPHALAKPTPKSYAPTTFKPVLRTAAVDPPSLLEEHIQRLPHDFGQDLKLSPADWQFFVFYRNAWCSGRAILDATNCWLVNIIQMAPRSQAVLHAMLALAGTYVLDYLPDERVRQRSNAHYNAAVGLLTKDLREEAEQRPGGGESIVAAIALLNMLDVVSPERRRSKKEVPRWLEGAQVACKVLDVTDPGHRYWHVNNVQPSDARVANTVITSRAVVLALPMTRLNKASSDSTHFQWLLLQSTEENSRKIHGACGCAPRLLHRFALITHLAALIEEEPESIVLPVGADAVAEELNEFRQWSELNRESHSSVEALLRNCDLQLNPQGIVTNKASMTDLTAEAWRLAAIIYLHCRLSRLPRSHPDVVKQMTYLAACIRRMPTSGPLFTAQAPFFPVFLLGLLAVHPDHKLCAEGWFQSVIRTSCRSSVPPAYEALQRIRDWMKDEIVDDDVEIPESIALRSPWWETMVARVTEEEGILCLI</sequence>
<dbReference type="EMBL" id="RSDZ01000056">
    <property type="protein sequence ID" value="RXG45789.1"/>
    <property type="molecule type" value="Genomic_DNA"/>
</dbReference>
<comment type="subcellular location">
    <subcellularLocation>
        <location evidence="1">Nucleus</location>
    </subcellularLocation>
</comment>
<dbReference type="PANTHER" id="PTHR37534">
    <property type="entry name" value="TRANSCRIPTIONAL ACTIVATOR PROTEIN UGA3"/>
    <property type="match status" value="1"/>
</dbReference>